<evidence type="ECO:0000313" key="3">
    <source>
        <dbReference type="Proteomes" id="UP000595140"/>
    </source>
</evidence>
<evidence type="ECO:0000256" key="1">
    <source>
        <dbReference type="SAM" id="MobiDB-lite"/>
    </source>
</evidence>
<dbReference type="AlphaFoldDB" id="A0A484NG08"/>
<gene>
    <name evidence="2" type="ORF">CCAM_LOCUS41806</name>
</gene>
<dbReference type="Proteomes" id="UP000595140">
    <property type="component" value="Unassembled WGS sequence"/>
</dbReference>
<protein>
    <submittedName>
        <fullName evidence="2">Uncharacterized protein</fullName>
    </submittedName>
</protein>
<evidence type="ECO:0000313" key="2">
    <source>
        <dbReference type="EMBL" id="VFR00031.1"/>
    </source>
</evidence>
<proteinExistence type="predicted"/>
<name>A0A484NG08_9ASTE</name>
<organism evidence="2 3">
    <name type="scientific">Cuscuta campestris</name>
    <dbReference type="NCBI Taxonomy" id="132261"/>
    <lineage>
        <taxon>Eukaryota</taxon>
        <taxon>Viridiplantae</taxon>
        <taxon>Streptophyta</taxon>
        <taxon>Embryophyta</taxon>
        <taxon>Tracheophyta</taxon>
        <taxon>Spermatophyta</taxon>
        <taxon>Magnoliopsida</taxon>
        <taxon>eudicotyledons</taxon>
        <taxon>Gunneridae</taxon>
        <taxon>Pentapetalae</taxon>
        <taxon>asterids</taxon>
        <taxon>lamiids</taxon>
        <taxon>Solanales</taxon>
        <taxon>Convolvulaceae</taxon>
        <taxon>Cuscuteae</taxon>
        <taxon>Cuscuta</taxon>
        <taxon>Cuscuta subgen. Grammica</taxon>
        <taxon>Cuscuta sect. Cleistogrammica</taxon>
    </lineage>
</organism>
<accession>A0A484NG08</accession>
<keyword evidence="3" id="KW-1185">Reference proteome</keyword>
<feature type="compositionally biased region" description="Basic and acidic residues" evidence="1">
    <location>
        <begin position="153"/>
        <end position="168"/>
    </location>
</feature>
<sequence>MDIPELSTYQPRTINVVDEDSEEAWLKATEYRPLTIRRYLLNFCAIVDGIHAAIYGLHRRDKWEAIRNALEEIINISQEVGAQNMVCAANEMLKLLDEKDYESVKNKGVKELWEQYELLYKPGLDLNSNSFNLGTVEIGEGRPSRVATGHLPKSREVGKPTDRRLRTN</sequence>
<reference evidence="2 3" key="1">
    <citation type="submission" date="2018-04" db="EMBL/GenBank/DDBJ databases">
        <authorList>
            <person name="Vogel A."/>
        </authorList>
    </citation>
    <scope>NUCLEOTIDE SEQUENCE [LARGE SCALE GENOMIC DNA]</scope>
</reference>
<dbReference type="EMBL" id="OOIL02006673">
    <property type="protein sequence ID" value="VFR00031.1"/>
    <property type="molecule type" value="Genomic_DNA"/>
</dbReference>
<feature type="region of interest" description="Disordered" evidence="1">
    <location>
        <begin position="142"/>
        <end position="168"/>
    </location>
</feature>